<reference evidence="7" key="2">
    <citation type="submission" date="2019-09" db="UniProtKB">
        <authorList>
            <consortium name="WormBaseParasite"/>
        </authorList>
    </citation>
    <scope>IDENTIFICATION</scope>
</reference>
<dbReference type="OrthoDB" id="1919336at2759"/>
<evidence type="ECO:0000256" key="1">
    <source>
        <dbReference type="ARBA" id="ARBA00023125"/>
    </source>
</evidence>
<organism evidence="6 7">
    <name type="scientific">Heligmosomoides polygyrus</name>
    <name type="common">Parasitic roundworm</name>
    <dbReference type="NCBI Taxonomy" id="6339"/>
    <lineage>
        <taxon>Eukaryota</taxon>
        <taxon>Metazoa</taxon>
        <taxon>Ecdysozoa</taxon>
        <taxon>Nematoda</taxon>
        <taxon>Chromadorea</taxon>
        <taxon>Rhabditida</taxon>
        <taxon>Rhabditina</taxon>
        <taxon>Rhabditomorpha</taxon>
        <taxon>Strongyloidea</taxon>
        <taxon>Heligmosomidae</taxon>
        <taxon>Heligmosomoides</taxon>
    </lineage>
</organism>
<dbReference type="Proteomes" id="UP000050761">
    <property type="component" value="Unassembled WGS sequence"/>
</dbReference>
<evidence type="ECO:0000259" key="4">
    <source>
        <dbReference type="PROSITE" id="PS50118"/>
    </source>
</evidence>
<feature type="region of interest" description="Disordered" evidence="3">
    <location>
        <begin position="196"/>
        <end position="217"/>
    </location>
</feature>
<keyword evidence="6" id="KW-1185">Reference proteome</keyword>
<dbReference type="CDD" id="cd00084">
    <property type="entry name" value="HMG-box_SF"/>
    <property type="match status" value="1"/>
</dbReference>
<dbReference type="PANTHER" id="PTHR48112">
    <property type="entry name" value="HIGH MOBILITY GROUP PROTEIN DSP1"/>
    <property type="match status" value="1"/>
</dbReference>
<dbReference type="Gene3D" id="1.10.30.10">
    <property type="entry name" value="High mobility group box domain"/>
    <property type="match status" value="2"/>
</dbReference>
<dbReference type="Pfam" id="PF09011">
    <property type="entry name" value="HMG_box_2"/>
    <property type="match status" value="1"/>
</dbReference>
<keyword evidence="1 2" id="KW-0238">DNA-binding</keyword>
<dbReference type="SMART" id="SM00398">
    <property type="entry name" value="HMG"/>
    <property type="match status" value="2"/>
</dbReference>
<dbReference type="SUPFAM" id="SSF47095">
    <property type="entry name" value="HMG-box"/>
    <property type="match status" value="2"/>
</dbReference>
<reference evidence="5 6" key="1">
    <citation type="submission" date="2018-11" db="EMBL/GenBank/DDBJ databases">
        <authorList>
            <consortium name="Pathogen Informatics"/>
        </authorList>
    </citation>
    <scope>NUCLEOTIDE SEQUENCE [LARGE SCALE GENOMIC DNA]</scope>
</reference>
<evidence type="ECO:0000313" key="6">
    <source>
        <dbReference type="Proteomes" id="UP000050761"/>
    </source>
</evidence>
<dbReference type="EMBL" id="UZAH01030450">
    <property type="protein sequence ID" value="VDP10602.1"/>
    <property type="molecule type" value="Genomic_DNA"/>
</dbReference>
<evidence type="ECO:0000256" key="2">
    <source>
        <dbReference type="PROSITE-ProRule" id="PRU00267"/>
    </source>
</evidence>
<dbReference type="PROSITE" id="PS50118">
    <property type="entry name" value="HMG_BOX_2"/>
    <property type="match status" value="1"/>
</dbReference>
<dbReference type="WBParaSite" id="HPBE_0001808001-mRNA-1">
    <property type="protein sequence ID" value="HPBE_0001808001-mRNA-1"/>
    <property type="gene ID" value="HPBE_0001808001"/>
</dbReference>
<dbReference type="AlphaFoldDB" id="A0A183G8A1"/>
<feature type="region of interest" description="Disordered" evidence="3">
    <location>
        <begin position="106"/>
        <end position="136"/>
    </location>
</feature>
<dbReference type="GO" id="GO:0006357">
    <property type="term" value="P:regulation of transcription by RNA polymerase II"/>
    <property type="evidence" value="ECO:0007669"/>
    <property type="project" value="TreeGrafter"/>
</dbReference>
<proteinExistence type="predicted"/>
<dbReference type="InterPro" id="IPR009071">
    <property type="entry name" value="HMG_box_dom"/>
</dbReference>
<keyword evidence="2" id="KW-0539">Nucleus</keyword>
<evidence type="ECO:0000256" key="3">
    <source>
        <dbReference type="SAM" id="MobiDB-lite"/>
    </source>
</evidence>
<feature type="DNA-binding region" description="HMG box" evidence="2">
    <location>
        <begin position="129"/>
        <end position="198"/>
    </location>
</feature>
<feature type="domain" description="HMG box" evidence="4">
    <location>
        <begin position="129"/>
        <end position="198"/>
    </location>
</feature>
<name>A0A183G8A1_HELPZ</name>
<gene>
    <name evidence="5" type="ORF">HPBE_LOCUS18079</name>
</gene>
<dbReference type="GO" id="GO:0005634">
    <property type="term" value="C:nucleus"/>
    <property type="evidence" value="ECO:0007669"/>
    <property type="project" value="UniProtKB-UniRule"/>
</dbReference>
<dbReference type="InterPro" id="IPR050342">
    <property type="entry name" value="HMGB"/>
</dbReference>
<sequence length="217" mass="25204">METSQLGVCGTNAVSREKQHKYPVTGMTRGPLAFFVKEHFAKNHPKDLAEGKNAMKEAAAAWRMLDEASRKKYEELSKHYREDKIREFEALSEEEKQELIKVSVEEKEEKARRRGRKQRRENWEKTGHPERPPSAYNIFVRERYNQLKEKGEVVVPVSKTMQRVSAEWKEMEESTKEPYIKQATKLLDDYKAKLGAWKSKNGPQASAGSKESDKTKE</sequence>
<feature type="compositionally biased region" description="Basic and acidic residues" evidence="3">
    <location>
        <begin position="120"/>
        <end position="131"/>
    </location>
</feature>
<evidence type="ECO:0000313" key="7">
    <source>
        <dbReference type="WBParaSite" id="HPBE_0001808001-mRNA-1"/>
    </source>
</evidence>
<dbReference type="PANTHER" id="PTHR48112:SF34">
    <property type="entry name" value="HMG BOX-CONTAINING PROTEIN 5"/>
    <property type="match status" value="1"/>
</dbReference>
<evidence type="ECO:0000313" key="5">
    <source>
        <dbReference type="EMBL" id="VDP10602.1"/>
    </source>
</evidence>
<dbReference type="GO" id="GO:0003677">
    <property type="term" value="F:DNA binding"/>
    <property type="evidence" value="ECO:0007669"/>
    <property type="project" value="UniProtKB-UniRule"/>
</dbReference>
<accession>A0A183G8A1</accession>
<protein>
    <submittedName>
        <fullName evidence="7">HMG box domain-containing protein</fullName>
    </submittedName>
</protein>
<dbReference type="InterPro" id="IPR036910">
    <property type="entry name" value="HMG_box_dom_sf"/>
</dbReference>
<accession>A0A3P8AAJ0</accession>